<evidence type="ECO:0000256" key="7">
    <source>
        <dbReference type="SAM" id="MobiDB-lite"/>
    </source>
</evidence>
<dbReference type="InterPro" id="IPR014031">
    <property type="entry name" value="Ketoacyl_synth_C"/>
</dbReference>
<feature type="active site" description="Proton donor; for dehydratase activity" evidence="6">
    <location>
        <position position="1518"/>
    </location>
</feature>
<dbReference type="SUPFAM" id="SSF55048">
    <property type="entry name" value="Probable ACP-binding domain of malonyl-CoA ACP transacylase"/>
    <property type="match status" value="1"/>
</dbReference>
<evidence type="ECO:0000259" key="10">
    <source>
        <dbReference type="PROSITE" id="PS52019"/>
    </source>
</evidence>
<dbReference type="Pfam" id="PF00698">
    <property type="entry name" value="Acyl_transf_1"/>
    <property type="match status" value="1"/>
</dbReference>
<dbReference type="SUPFAM" id="SSF53901">
    <property type="entry name" value="Thiolase-like"/>
    <property type="match status" value="1"/>
</dbReference>
<dbReference type="InterPro" id="IPR032088">
    <property type="entry name" value="SAT"/>
</dbReference>
<dbReference type="SMART" id="SM00827">
    <property type="entry name" value="PKS_AT"/>
    <property type="match status" value="1"/>
</dbReference>
<dbReference type="Pfam" id="PF00109">
    <property type="entry name" value="ketoacyl-synt"/>
    <property type="match status" value="1"/>
</dbReference>
<dbReference type="Proteomes" id="UP000641853">
    <property type="component" value="Unassembled WGS sequence"/>
</dbReference>
<evidence type="ECO:0000313" key="12">
    <source>
        <dbReference type="Proteomes" id="UP000641853"/>
    </source>
</evidence>
<dbReference type="Gene3D" id="3.40.366.10">
    <property type="entry name" value="Malonyl-Coenzyme A Acyl Carrier Protein, domain 2"/>
    <property type="match status" value="2"/>
</dbReference>
<evidence type="ECO:0000256" key="4">
    <source>
        <dbReference type="ARBA" id="ARBA00022679"/>
    </source>
</evidence>
<dbReference type="InterPro" id="IPR013120">
    <property type="entry name" value="FAR_NAD-bd"/>
</dbReference>
<dbReference type="Gene3D" id="1.10.1200.10">
    <property type="entry name" value="ACP-like"/>
    <property type="match status" value="1"/>
</dbReference>
<reference evidence="11" key="1">
    <citation type="submission" date="2020-06" db="EMBL/GenBank/DDBJ databases">
        <title>Draft genome sequences of strains closely related to Aspergillus parafelis and Aspergillus hiratsukae.</title>
        <authorList>
            <person name="Dos Santos R.A.C."/>
            <person name="Rivero-Menendez O."/>
            <person name="Steenwyk J.L."/>
            <person name="Mead M.E."/>
            <person name="Goldman G.H."/>
            <person name="Alastruey-Izquierdo A."/>
            <person name="Rokas A."/>
        </authorList>
    </citation>
    <scope>NUCLEOTIDE SEQUENCE</scope>
    <source>
        <strain evidence="11">CNM-CM7691</strain>
    </source>
</reference>
<dbReference type="InterPro" id="IPR050091">
    <property type="entry name" value="PKS_NRPS_Biosynth_Enz"/>
</dbReference>
<protein>
    <recommendedName>
        <fullName evidence="13">Polyketide synthase</fullName>
    </recommendedName>
</protein>
<dbReference type="PROSITE" id="PS50075">
    <property type="entry name" value="CARRIER"/>
    <property type="match status" value="1"/>
</dbReference>
<dbReference type="InterPro" id="IPR049900">
    <property type="entry name" value="PKS_mFAS_DH"/>
</dbReference>
<dbReference type="Gene3D" id="3.40.47.10">
    <property type="match status" value="1"/>
</dbReference>
<dbReference type="SUPFAM" id="SSF47336">
    <property type="entry name" value="ACP-like"/>
    <property type="match status" value="1"/>
</dbReference>
<gene>
    <name evidence="11" type="ORF">CNMCM7691_008777</name>
</gene>
<dbReference type="InterPro" id="IPR016035">
    <property type="entry name" value="Acyl_Trfase/lysoPLipase"/>
</dbReference>
<dbReference type="CDD" id="cd00833">
    <property type="entry name" value="PKS"/>
    <property type="match status" value="1"/>
</dbReference>
<accession>A0A8H6V6P1</accession>
<dbReference type="Gene3D" id="3.10.129.110">
    <property type="entry name" value="Polyketide synthase dehydratase"/>
    <property type="match status" value="1"/>
</dbReference>
<feature type="region of interest" description="C-terminal hotdog fold" evidence="6">
    <location>
        <begin position="1461"/>
        <end position="1609"/>
    </location>
</feature>
<evidence type="ECO:0000256" key="1">
    <source>
        <dbReference type="ARBA" id="ARBA00005179"/>
    </source>
</evidence>
<dbReference type="SUPFAM" id="SSF51735">
    <property type="entry name" value="NAD(P)-binding Rossmann-fold domains"/>
    <property type="match status" value="1"/>
</dbReference>
<sequence>MVAMPPSPTQVFIFGPHFLSFDTEKYLQLGSVLREHSKYSWILETLRELPDWWQKASTSLPILQGQGGSQFLSAWADDFNYSNPPSPAPALGFPLPNIILTPIVAISQLVQYQQYCEQQSHAHTPPSGGRFETVGFCSGTLAAIAVASSSSLSQVDRYGRVAIRLAMLIGAIVDAVDNTSALGDAVSYSVSWNHPRLREQIDRTIRDHASAYLSVFYDERRATLTLARRDVETVVRELEGVAGITLTPIGLKGRFHSDEYNVDWMEAIYRFCDTHPEFQFPDASQTTWRTRFGADSRNQQTSPQCLHRRAIEEILLRRCNWYQLVQQLLTELADSPFTLVVLGPDRCLPPSLMPHLSSRVEFPPAVGVSGVVNTCHQTSLRPLRDTDIAVIGMACKLPGANDLGEFWKLLCEPRSQHRDVPQERMDMAAFKWRESLSSTEWKWYGNFIDDYDAFDHRFFKKSPREAASMDPQQRLMLQTAYQAVAQAGHFMQDPSHRTRRVGCYIGVSNVDYENHVACHPANAYSATGTLKSFVAGKVSHFFGWTGPSLTIDTACSGAAVALHQACQGLLTGDCDEALAGGVNILASPLWFQNLAGASFLSPTGACKPFDASADGYCRGEGCGAVYLKRAKAALADGDHIIGIIAGTAVQQNENCTPITVPNSVSLSDLFRRVLDKSQLSPDQISVVEAHGTGTAVGDPAEYTSIRQVLGGSKRPRGNPVALGSVKSLVGHLECASGIVAVLKVLLMLQNSTIPPHVGLETINSDLAANSESQIEIPLSPRPWQAPFRAALINNYGASGSNASLVVMDAAGYYDQPRAKDNSSLKRIPFYFCALDERALQAYCAKFLSYIASCRRSVSLNALAFSLSRQSNRDLGCVLTLGCGSIEDLEEQLREFQAGRRAWRPRAPQRPVILCFGGQTSTFIGLNQDVFISNPLLRMHLDECDHICRSMALDGIYPEIFQKTPIRDVVKLQLALFALQYACAATWIDCGAPVAAVVGHSFGELTALCIAGVLSLEDTVRLIAGRAGLVRDSWGEDRGGMIAVEGDLPVIESLLEFANHRCGLPEGAGASIACVNGPRSFTLAGPTQAMDAIEAIVSEPAERPQFDTLRIKRLNVSNAFHSTLVQPLTHDLELLGRSLSYHPARIRVERSTEYASPPPSTGRYVADHMRNPVYFHQAVQRLANEYPSAVWLEAGSNSTITNMASRALGNPTSSHFQPVHLTSDSSSATFADVFIKLWDQGLSFVSFWPHHATQGHQYPVLLLPPYQFELSRHLLPMTPPGKQDVEGKVGSASSAKPRSEQDLWSFVGTYNARSRFQIHMGNPKIQGYVAGHTVAGSAPLCPSTLQLELAIETIRSLQPQLVQLQLQPQLRGLDNHNPLCMDPTRTVWLDAETQDTDGHVWNWKMTSESTRTAGQSNDSTLHVSGQIVFVSAEDEQLQAQFSRFERLVDHKQCLALLRDDDADDAILGPRNIYKAFSDVVEYGEVYRGVQKVVGKGNRSAGRVVKKYTGCTWLDGPLCDSFCQVAGIFVNCMIDKAANEVRISNRIEQLIRRPQPAPPSMPDEFHVLAVHSRPSDRVFLSDVFVFNAENGELLGVILGIRYQAVNRIALGKALLRLTPDMAHQAVDQSALPRPEATATTRMVHDAGSILPNQPGRQKKTVDSQHQSVSDRLLTLLSNVTGVDAAAIRPDTALADLGVDSLMCMELARDIGTAFQCELKAAQLMELVSFSSLLDLLDGQNSSDEDGEPDRLSDDSQDMDPLYRTAATTPEESDTDAPSALQSHHAAKMIAHRQSVIEEYVAQYTKDLTAPLPSLPLSPASSSCTDQSTVLLTGATGSLGSHLVAHLLRIQTVSKVICLNRRSGMLAQNRQQHAFHSRSIPVDPTSGSKLCVYETDTSQYLLGLTLDEYERLLSTVTHVVHNAWPMTIARPVQGFEAQFRTWRNLIELVRNATLRQRTSRPISILFISSIATVGMYPLHKGDPVVPETHMTVESTLASGYGDAKLICEKMLEKTLQRFPTQFRASVVRLGQVAGSTATGYWNPVEHLAFLFKSAKTLNILPDLPGTLSWCPVDEAAAILADLLLCPDPVPPVFHVENPVRQPWADMIAALAKELDIPIRNIVPFEEWLDRMRSFAGDEAANPAKRVDDFLQEHFVRMACGGVVLDTQQTARISTRLRALNAVDPGMVKLWIDAPNIPTAWQSPQCADTTTAAAAAASYSSDPAMGGLRQEFQQTVQEKVKEELQAAQQTMQANFKGELQAAQQAMQAKLKRELQTSQQAMQAKFKRELQTSQQAMQAKFKRELPAAHISSGLVQQQLEEQRRQEILQEVQQIIRQFQQPVQQLVRQLVQQEVPPLVQQKIAHLVHQVQVLMQQTSLEGARRRIWELEEETEQLRQESTPFGNASV</sequence>
<dbReference type="SMART" id="SM00823">
    <property type="entry name" value="PKS_PP"/>
    <property type="match status" value="1"/>
</dbReference>
<dbReference type="PANTHER" id="PTHR43775:SF14">
    <property type="entry name" value="ITERATIVE POLYKETIDE SYNTHASE AFOE-RELATED"/>
    <property type="match status" value="1"/>
</dbReference>
<dbReference type="InterPro" id="IPR014043">
    <property type="entry name" value="Acyl_transferase_dom"/>
</dbReference>
<dbReference type="PROSITE" id="PS52004">
    <property type="entry name" value="KS3_2"/>
    <property type="match status" value="1"/>
</dbReference>
<feature type="domain" description="Ketosynthase family 3 (KS3)" evidence="9">
    <location>
        <begin position="385"/>
        <end position="808"/>
    </location>
</feature>
<comment type="caution">
    <text evidence="11">The sequence shown here is derived from an EMBL/GenBank/DDBJ whole genome shotgun (WGS) entry which is preliminary data.</text>
</comment>
<evidence type="ECO:0000313" key="11">
    <source>
        <dbReference type="EMBL" id="KAF7179727.1"/>
    </source>
</evidence>
<name>A0A8H6V6P1_9EURO</name>
<proteinExistence type="predicted"/>
<dbReference type="GO" id="GO:0044550">
    <property type="term" value="P:secondary metabolite biosynthetic process"/>
    <property type="evidence" value="ECO:0007669"/>
    <property type="project" value="TreeGrafter"/>
</dbReference>
<dbReference type="InterPro" id="IPR009081">
    <property type="entry name" value="PP-bd_ACP"/>
</dbReference>
<keyword evidence="4" id="KW-0808">Transferase</keyword>
<dbReference type="InterPro" id="IPR016039">
    <property type="entry name" value="Thiolase-like"/>
</dbReference>
<dbReference type="Pfam" id="PF02801">
    <property type="entry name" value="Ketoacyl-synt_C"/>
    <property type="match status" value="1"/>
</dbReference>
<dbReference type="PANTHER" id="PTHR43775">
    <property type="entry name" value="FATTY ACID SYNTHASE"/>
    <property type="match status" value="1"/>
</dbReference>
<feature type="domain" description="PKS/mFAS DH" evidence="10">
    <location>
        <begin position="1299"/>
        <end position="1609"/>
    </location>
</feature>
<evidence type="ECO:0000256" key="6">
    <source>
        <dbReference type="PROSITE-ProRule" id="PRU01363"/>
    </source>
</evidence>
<dbReference type="InterPro" id="IPR016036">
    <property type="entry name" value="Malonyl_transacylase_ACP-bd"/>
</dbReference>
<dbReference type="Pfam" id="PF16073">
    <property type="entry name" value="SAT"/>
    <property type="match status" value="1"/>
</dbReference>
<evidence type="ECO:0008006" key="13">
    <source>
        <dbReference type="Google" id="ProtNLM"/>
    </source>
</evidence>
<dbReference type="GO" id="GO:0031177">
    <property type="term" value="F:phosphopantetheine binding"/>
    <property type="evidence" value="ECO:0007669"/>
    <property type="project" value="InterPro"/>
</dbReference>
<dbReference type="EMBL" id="JACBAG010001855">
    <property type="protein sequence ID" value="KAF7179727.1"/>
    <property type="molecule type" value="Genomic_DNA"/>
</dbReference>
<evidence type="ECO:0000259" key="9">
    <source>
        <dbReference type="PROSITE" id="PS52004"/>
    </source>
</evidence>
<dbReference type="InterPro" id="IPR036736">
    <property type="entry name" value="ACP-like_sf"/>
</dbReference>
<feature type="domain" description="Carrier" evidence="8">
    <location>
        <begin position="1664"/>
        <end position="1738"/>
    </location>
</feature>
<keyword evidence="2" id="KW-0596">Phosphopantetheine</keyword>
<dbReference type="SMART" id="SM00825">
    <property type="entry name" value="PKS_KS"/>
    <property type="match status" value="1"/>
</dbReference>
<comment type="pathway">
    <text evidence="1">Secondary metabolite biosynthesis.</text>
</comment>
<dbReference type="Pfam" id="PF07993">
    <property type="entry name" value="NAD_binding_4"/>
    <property type="match status" value="1"/>
</dbReference>
<dbReference type="InterPro" id="IPR001227">
    <property type="entry name" value="Ac_transferase_dom_sf"/>
</dbReference>
<feature type="region of interest" description="Disordered" evidence="7">
    <location>
        <begin position="1736"/>
        <end position="1758"/>
    </location>
</feature>
<dbReference type="Gene3D" id="3.40.50.720">
    <property type="entry name" value="NAD(P)-binding Rossmann-like Domain"/>
    <property type="match status" value="1"/>
</dbReference>
<dbReference type="SMART" id="SM01294">
    <property type="entry name" value="PKS_PP_betabranch"/>
    <property type="match status" value="1"/>
</dbReference>
<dbReference type="GO" id="GO:0006633">
    <property type="term" value="P:fatty acid biosynthetic process"/>
    <property type="evidence" value="ECO:0007669"/>
    <property type="project" value="TreeGrafter"/>
</dbReference>
<evidence type="ECO:0000256" key="2">
    <source>
        <dbReference type="ARBA" id="ARBA00022450"/>
    </source>
</evidence>
<organism evidence="11 12">
    <name type="scientific">Aspergillus felis</name>
    <dbReference type="NCBI Taxonomy" id="1287682"/>
    <lineage>
        <taxon>Eukaryota</taxon>
        <taxon>Fungi</taxon>
        <taxon>Dikarya</taxon>
        <taxon>Ascomycota</taxon>
        <taxon>Pezizomycotina</taxon>
        <taxon>Eurotiomycetes</taxon>
        <taxon>Eurotiomycetidae</taxon>
        <taxon>Eurotiales</taxon>
        <taxon>Aspergillaceae</taxon>
        <taxon>Aspergillus</taxon>
        <taxon>Aspergillus subgen. Fumigati</taxon>
    </lineage>
</organism>
<dbReference type="InterPro" id="IPR020841">
    <property type="entry name" value="PKS_Beta-ketoAc_synthase_dom"/>
</dbReference>
<dbReference type="InterPro" id="IPR006162">
    <property type="entry name" value="Ppantetheine_attach_site"/>
</dbReference>
<keyword evidence="3" id="KW-0597">Phosphoprotein</keyword>
<dbReference type="InterPro" id="IPR020806">
    <property type="entry name" value="PKS_PP-bd"/>
</dbReference>
<feature type="region of interest" description="N-terminal hotdog fold" evidence="6">
    <location>
        <begin position="1299"/>
        <end position="1433"/>
    </location>
</feature>
<dbReference type="PROSITE" id="PS52019">
    <property type="entry name" value="PKS_MFAS_DH"/>
    <property type="match status" value="1"/>
</dbReference>
<evidence type="ECO:0000256" key="5">
    <source>
        <dbReference type="ARBA" id="ARBA00023315"/>
    </source>
</evidence>
<dbReference type="GO" id="GO:0004312">
    <property type="term" value="F:fatty acid synthase activity"/>
    <property type="evidence" value="ECO:0007669"/>
    <property type="project" value="TreeGrafter"/>
</dbReference>
<dbReference type="InterPro" id="IPR014030">
    <property type="entry name" value="Ketoacyl_synth_N"/>
</dbReference>
<feature type="active site" description="Proton acceptor; for dehydratase activity" evidence="6">
    <location>
        <position position="1331"/>
    </location>
</feature>
<dbReference type="InterPro" id="IPR036291">
    <property type="entry name" value="NAD(P)-bd_dom_sf"/>
</dbReference>
<dbReference type="Gene3D" id="3.30.70.3290">
    <property type="match status" value="1"/>
</dbReference>
<dbReference type="PROSITE" id="PS00012">
    <property type="entry name" value="PHOSPHOPANTETHEINE"/>
    <property type="match status" value="1"/>
</dbReference>
<dbReference type="InterPro" id="IPR042104">
    <property type="entry name" value="PKS_dehydratase_sf"/>
</dbReference>
<evidence type="ECO:0000259" key="8">
    <source>
        <dbReference type="PROSITE" id="PS50075"/>
    </source>
</evidence>
<dbReference type="Pfam" id="PF00550">
    <property type="entry name" value="PP-binding"/>
    <property type="match status" value="1"/>
</dbReference>
<keyword evidence="12" id="KW-1185">Reference proteome</keyword>
<evidence type="ECO:0000256" key="3">
    <source>
        <dbReference type="ARBA" id="ARBA00022553"/>
    </source>
</evidence>
<dbReference type="SUPFAM" id="SSF52151">
    <property type="entry name" value="FabD/lysophospholipase-like"/>
    <property type="match status" value="1"/>
</dbReference>
<keyword evidence="5" id="KW-0012">Acyltransferase</keyword>